<proteinExistence type="predicted"/>
<keyword evidence="1" id="KW-1133">Transmembrane helix</keyword>
<dbReference type="EMBL" id="CZKA01000007">
    <property type="protein sequence ID" value="CUR54386.1"/>
    <property type="molecule type" value="Genomic_DNA"/>
</dbReference>
<reference evidence="2" key="1">
    <citation type="submission" date="2015-08" db="EMBL/GenBank/DDBJ databases">
        <authorList>
            <person name="Babu N.S."/>
            <person name="Beckwith C.J."/>
            <person name="Beseler K.G."/>
            <person name="Brison A."/>
            <person name="Carone J.V."/>
            <person name="Caskin T.P."/>
            <person name="Diamond M."/>
            <person name="Durham M.E."/>
            <person name="Foxe J.M."/>
            <person name="Go M."/>
            <person name="Henderson B.A."/>
            <person name="Jones I.B."/>
            <person name="McGettigan J.A."/>
            <person name="Micheletti S.J."/>
            <person name="Nasrallah M.E."/>
            <person name="Ortiz D."/>
            <person name="Piller C.R."/>
            <person name="Privatt S.R."/>
            <person name="Schneider S.L."/>
            <person name="Sharp S."/>
            <person name="Smith T.C."/>
            <person name="Stanton J.D."/>
            <person name="Ullery H.E."/>
            <person name="Wilson R.J."/>
            <person name="Serrano M.G."/>
            <person name="Buck G."/>
            <person name="Lee V."/>
            <person name="Wang Y."/>
            <person name="Carvalho R."/>
            <person name="Voegtly L."/>
            <person name="Shi R."/>
            <person name="Duckworth R."/>
            <person name="Johnson A."/>
            <person name="Loviza R."/>
            <person name="Walstead R."/>
            <person name="Shah Z."/>
            <person name="Kiflezghi M."/>
            <person name="Wade K."/>
            <person name="Ball S.L."/>
            <person name="Bradley K.W."/>
            <person name="Asai D.J."/>
            <person name="Bowman C.A."/>
            <person name="Russell D.A."/>
            <person name="Pope W.H."/>
            <person name="Jacobs-Sera D."/>
            <person name="Hendrix R.W."/>
            <person name="Hatfull G.F."/>
        </authorList>
    </citation>
    <scope>NUCLEOTIDE SEQUENCE</scope>
</reference>
<name>A0A2P2BXB2_9ZZZZ</name>
<organism evidence="2">
    <name type="scientific">metagenome</name>
    <dbReference type="NCBI Taxonomy" id="256318"/>
    <lineage>
        <taxon>unclassified sequences</taxon>
        <taxon>metagenomes</taxon>
    </lineage>
</organism>
<keyword evidence="1" id="KW-0472">Membrane</keyword>
<evidence type="ECO:0000313" key="2">
    <source>
        <dbReference type="EMBL" id="CUR54386.1"/>
    </source>
</evidence>
<protein>
    <submittedName>
        <fullName evidence="2">Uncharacterized protein</fullName>
    </submittedName>
</protein>
<evidence type="ECO:0000256" key="1">
    <source>
        <dbReference type="SAM" id="Phobius"/>
    </source>
</evidence>
<accession>A0A2P2BXB2</accession>
<gene>
    <name evidence="2" type="ORF">NOCA2150128</name>
</gene>
<sequence>MTSFDEQLAQSSPAVPARSPELDAEFVRVIAQAEGVAGPRLKRRGRALTIGGLVVVGALGAGGAAAATGLVPWFESAPSEGVVTTSTGARCTLTFGVKQIDDPAAPVSAAVRVRVETAADAYLRRLDFSTLGIGQSPRPPVDAEAGPATTVDESEVAAVYAEVGRRVDAELVRQHLPTTAVSLSMATSCEGDAR</sequence>
<feature type="transmembrane region" description="Helical" evidence="1">
    <location>
        <begin position="50"/>
        <end position="74"/>
    </location>
</feature>
<keyword evidence="1" id="KW-0812">Transmembrane</keyword>
<dbReference type="AlphaFoldDB" id="A0A2P2BXB2"/>